<dbReference type="Proteomes" id="UP000285430">
    <property type="component" value="Unassembled WGS sequence"/>
</dbReference>
<gene>
    <name evidence="1" type="ORF">DYB35_000779</name>
    <name evidence="2" type="ORF">DYB37_000705</name>
</gene>
<dbReference type="PANTHER" id="PTHR13593">
    <property type="match status" value="1"/>
</dbReference>
<evidence type="ECO:0000313" key="2">
    <source>
        <dbReference type="EMBL" id="RHZ09175.1"/>
    </source>
</evidence>
<dbReference type="AlphaFoldDB" id="A0A3R7A1Q8"/>
<evidence type="ECO:0000313" key="3">
    <source>
        <dbReference type="Proteomes" id="UP000285430"/>
    </source>
</evidence>
<accession>A0A3R7A1Q8</accession>
<dbReference type="SUPFAM" id="SSF51695">
    <property type="entry name" value="PLC-like phosphodiesterases"/>
    <property type="match status" value="1"/>
</dbReference>
<organism evidence="2 3">
    <name type="scientific">Aphanomyces astaci</name>
    <name type="common">Crayfish plague agent</name>
    <dbReference type="NCBI Taxonomy" id="112090"/>
    <lineage>
        <taxon>Eukaryota</taxon>
        <taxon>Sar</taxon>
        <taxon>Stramenopiles</taxon>
        <taxon>Oomycota</taxon>
        <taxon>Saprolegniomycetes</taxon>
        <taxon>Saprolegniales</taxon>
        <taxon>Verrucalvaceae</taxon>
        <taxon>Aphanomyces</taxon>
    </lineage>
</organism>
<proteinExistence type="predicted"/>
<dbReference type="Proteomes" id="UP000285712">
    <property type="component" value="Unassembled WGS sequence"/>
</dbReference>
<dbReference type="EMBL" id="QUTG01000733">
    <property type="protein sequence ID" value="RHZ01464.1"/>
    <property type="molecule type" value="Genomic_DNA"/>
</dbReference>
<dbReference type="InterPro" id="IPR017946">
    <property type="entry name" value="PLC-like_Pdiesterase_TIM-brl"/>
</dbReference>
<dbReference type="InterPro" id="IPR051057">
    <property type="entry name" value="PI-PLC_domain"/>
</dbReference>
<comment type="caution">
    <text evidence="2">The sequence shown here is derived from an EMBL/GenBank/DDBJ whole genome shotgun (WGS) entry which is preliminary data.</text>
</comment>
<dbReference type="VEuPathDB" id="FungiDB:H257_18651"/>
<protein>
    <submittedName>
        <fullName evidence="2">Uncharacterized protein</fullName>
    </submittedName>
</protein>
<dbReference type="VEuPathDB" id="FungiDB:H257_03790"/>
<dbReference type="GO" id="GO:0008081">
    <property type="term" value="F:phosphoric diester hydrolase activity"/>
    <property type="evidence" value="ECO:0007669"/>
    <property type="project" value="InterPro"/>
</dbReference>
<evidence type="ECO:0000313" key="1">
    <source>
        <dbReference type="EMBL" id="RHZ01464.1"/>
    </source>
</evidence>
<dbReference type="EMBL" id="QUTH01005639">
    <property type="protein sequence ID" value="RHZ09175.1"/>
    <property type="molecule type" value="Genomic_DNA"/>
</dbReference>
<sequence length="445" mass="50294">MGAHNALTDMGFALQRNQFVSGPALLDAGIRYLDIDTCAFVANAKRTVPMICHGYEWYLAQVHQPTVAGLLPIKQWLDKHPHEVIVLNFGDIADFTAVNIRGIATSTIQLRDELSYVVRQVFGSMAIWRDEPWDAAVNSNKATLGDLIAANRRVVVNVGISRSDSPIAWGQSDRVCREAWFPDALEWNDDHTDYNWAPVVQLVDDTMRSPCATNPQLLNKLEFQFHNALGGSIDAASVGVALNVYMESLVRRNGPIDKAPYFPFNLILTDHADKWKSEPTQPSDVDRAIAFVKRSRSRYVTQNEILDMIIVNATLRQDDATASTRTTARLLRRKPQLVQQVWKEFVEKGSTTTKPQAPRDMSLRTRLPVTSNLAKIIQDFVRQRRQGRYRTVAKDVAHFLRSQNLFEFDIESQSSTQAAYRSTQRVLAKLGYKRGKKKRGLGLRI</sequence>
<reference evidence="3 4" key="1">
    <citation type="submission" date="2018-08" db="EMBL/GenBank/DDBJ databases">
        <title>Aphanomyces genome sequencing and annotation.</title>
        <authorList>
            <person name="Minardi D."/>
            <person name="Oidtmann B."/>
            <person name="Van Der Giezen M."/>
            <person name="Studholme D.J."/>
        </authorList>
    </citation>
    <scope>NUCLEOTIDE SEQUENCE [LARGE SCALE GENOMIC DNA]</scope>
    <source>
        <strain evidence="2 3">Da</strain>
        <strain evidence="1 4">Sv</strain>
    </source>
</reference>
<name>A0A3R7A1Q8_APHAT</name>
<dbReference type="PANTHER" id="PTHR13593:SF140">
    <property type="entry name" value="PLC-LIKE PHOSPHODIESTERASE"/>
    <property type="match status" value="1"/>
</dbReference>
<dbReference type="Gene3D" id="3.20.20.190">
    <property type="entry name" value="Phosphatidylinositol (PI) phosphodiesterase"/>
    <property type="match status" value="1"/>
</dbReference>
<dbReference type="Pfam" id="PF26146">
    <property type="entry name" value="PI-PLC_X"/>
    <property type="match status" value="1"/>
</dbReference>
<evidence type="ECO:0000313" key="4">
    <source>
        <dbReference type="Proteomes" id="UP000285712"/>
    </source>
</evidence>
<dbReference type="GO" id="GO:0006629">
    <property type="term" value="P:lipid metabolic process"/>
    <property type="evidence" value="ECO:0007669"/>
    <property type="project" value="InterPro"/>
</dbReference>